<dbReference type="InterPro" id="IPR036259">
    <property type="entry name" value="MFS_trans_sf"/>
</dbReference>
<feature type="transmembrane region" description="Helical" evidence="5">
    <location>
        <begin position="147"/>
        <end position="170"/>
    </location>
</feature>
<keyword evidence="3 5" id="KW-1133">Transmembrane helix</keyword>
<feature type="transmembrane region" description="Helical" evidence="5">
    <location>
        <begin position="55"/>
        <end position="73"/>
    </location>
</feature>
<evidence type="ECO:0000256" key="3">
    <source>
        <dbReference type="ARBA" id="ARBA00022989"/>
    </source>
</evidence>
<sequence length="409" mass="41170">MTPRPSPASAAARPPRRTAGVGLLLVSIGLIALTMRGPFVAVAPVVRHLEDELGLSAWELGLLTGIPVLCFALASPLASLSARRLGAEVAVTLNLLGVLAGVVLRSLDGTVVTMLGTVLLGVAITVGNIAVPLIIRRDFTPGRQGMAMGVYTAALNVGSFVTSVASAPLADAWGWRLSLASSALFAVVALVFWAAAVGVRRAAVPEPVAAEGNRTHDGGRRRGVAVTAALVVGFGGQAFSYYGVTAWLPSLLSDELGLSSTSAGAGASLFQILAIVGALGTPLLARRAGTMAAVVTLGVLWLAVPVGLLAAPGLWAVWSSLGGAAQGGGITLIFSAILAIARDQASAGRMSAIVQGVGYGFGAVAPTLIGSVHAAAGSWTPPLLMVLGSVLCFAVGTFAGLRMAAHRRG</sequence>
<keyword evidence="2 5" id="KW-0812">Transmembrane</keyword>
<feature type="transmembrane region" description="Helical" evidence="5">
    <location>
        <begin position="182"/>
        <end position="203"/>
    </location>
</feature>
<evidence type="ECO:0000313" key="8">
    <source>
        <dbReference type="Proteomes" id="UP001500432"/>
    </source>
</evidence>
<feature type="domain" description="Major facilitator superfamily (MFS) profile" evidence="6">
    <location>
        <begin position="22"/>
        <end position="408"/>
    </location>
</feature>
<accession>A0ABN3BXW3</accession>
<evidence type="ECO:0000313" key="7">
    <source>
        <dbReference type="EMBL" id="GAA2201600.1"/>
    </source>
</evidence>
<name>A0ABN3BXW3_9MICC</name>
<dbReference type="PANTHER" id="PTHR23523">
    <property type="match status" value="1"/>
</dbReference>
<dbReference type="InterPro" id="IPR020846">
    <property type="entry name" value="MFS_dom"/>
</dbReference>
<evidence type="ECO:0000259" key="6">
    <source>
        <dbReference type="PROSITE" id="PS50850"/>
    </source>
</evidence>
<protein>
    <submittedName>
        <fullName evidence="7">MFS transporter</fullName>
    </submittedName>
</protein>
<feature type="transmembrane region" description="Helical" evidence="5">
    <location>
        <begin position="292"/>
        <end position="318"/>
    </location>
</feature>
<dbReference type="PANTHER" id="PTHR23523:SF2">
    <property type="entry name" value="2-NITROIMIDAZOLE TRANSPORTER"/>
    <property type="match status" value="1"/>
</dbReference>
<dbReference type="SUPFAM" id="SSF103473">
    <property type="entry name" value="MFS general substrate transporter"/>
    <property type="match status" value="1"/>
</dbReference>
<feature type="transmembrane region" description="Helical" evidence="5">
    <location>
        <begin position="353"/>
        <end position="376"/>
    </location>
</feature>
<proteinExistence type="predicted"/>
<evidence type="ECO:0000256" key="5">
    <source>
        <dbReference type="SAM" id="Phobius"/>
    </source>
</evidence>
<dbReference type="Gene3D" id="1.20.1250.20">
    <property type="entry name" value="MFS general substrate transporter like domains"/>
    <property type="match status" value="1"/>
</dbReference>
<feature type="transmembrane region" description="Helical" evidence="5">
    <location>
        <begin position="85"/>
        <end position="104"/>
    </location>
</feature>
<feature type="transmembrane region" description="Helical" evidence="5">
    <location>
        <begin position="224"/>
        <end position="244"/>
    </location>
</feature>
<feature type="transmembrane region" description="Helical" evidence="5">
    <location>
        <begin position="21"/>
        <end position="43"/>
    </location>
</feature>
<evidence type="ECO:0000256" key="1">
    <source>
        <dbReference type="ARBA" id="ARBA00004651"/>
    </source>
</evidence>
<feature type="transmembrane region" description="Helical" evidence="5">
    <location>
        <begin position="264"/>
        <end position="285"/>
    </location>
</feature>
<feature type="transmembrane region" description="Helical" evidence="5">
    <location>
        <begin position="110"/>
        <end position="135"/>
    </location>
</feature>
<dbReference type="PROSITE" id="PS50850">
    <property type="entry name" value="MFS"/>
    <property type="match status" value="1"/>
</dbReference>
<comment type="subcellular location">
    <subcellularLocation>
        <location evidence="1">Cell membrane</location>
        <topology evidence="1">Multi-pass membrane protein</topology>
    </subcellularLocation>
</comment>
<evidence type="ECO:0000256" key="4">
    <source>
        <dbReference type="ARBA" id="ARBA00023136"/>
    </source>
</evidence>
<dbReference type="InterPro" id="IPR052524">
    <property type="entry name" value="MFS_Cyanate_Porter"/>
</dbReference>
<feature type="transmembrane region" description="Helical" evidence="5">
    <location>
        <begin position="382"/>
        <end position="401"/>
    </location>
</feature>
<dbReference type="Pfam" id="PF07690">
    <property type="entry name" value="MFS_1"/>
    <property type="match status" value="1"/>
</dbReference>
<gene>
    <name evidence="7" type="ORF">GCM10009849_26650</name>
</gene>
<dbReference type="EMBL" id="BAAAQW010000007">
    <property type="protein sequence ID" value="GAA2201600.1"/>
    <property type="molecule type" value="Genomic_DNA"/>
</dbReference>
<feature type="transmembrane region" description="Helical" evidence="5">
    <location>
        <begin position="324"/>
        <end position="341"/>
    </location>
</feature>
<organism evidence="7 8">
    <name type="scientific">Sinomonas flava</name>
    <dbReference type="NCBI Taxonomy" id="496857"/>
    <lineage>
        <taxon>Bacteria</taxon>
        <taxon>Bacillati</taxon>
        <taxon>Actinomycetota</taxon>
        <taxon>Actinomycetes</taxon>
        <taxon>Micrococcales</taxon>
        <taxon>Micrococcaceae</taxon>
        <taxon>Sinomonas</taxon>
    </lineage>
</organism>
<keyword evidence="8" id="KW-1185">Reference proteome</keyword>
<dbReference type="RefSeq" id="WP_344300247.1">
    <property type="nucleotide sequence ID" value="NZ_BAAAQW010000007.1"/>
</dbReference>
<reference evidence="7 8" key="1">
    <citation type="journal article" date="2019" name="Int. J. Syst. Evol. Microbiol.">
        <title>The Global Catalogue of Microorganisms (GCM) 10K type strain sequencing project: providing services to taxonomists for standard genome sequencing and annotation.</title>
        <authorList>
            <consortium name="The Broad Institute Genomics Platform"/>
            <consortium name="The Broad Institute Genome Sequencing Center for Infectious Disease"/>
            <person name="Wu L."/>
            <person name="Ma J."/>
        </authorList>
    </citation>
    <scope>NUCLEOTIDE SEQUENCE [LARGE SCALE GENOMIC DNA]</scope>
    <source>
        <strain evidence="7 8">JCM 16034</strain>
    </source>
</reference>
<comment type="caution">
    <text evidence="7">The sequence shown here is derived from an EMBL/GenBank/DDBJ whole genome shotgun (WGS) entry which is preliminary data.</text>
</comment>
<dbReference type="Proteomes" id="UP001500432">
    <property type="component" value="Unassembled WGS sequence"/>
</dbReference>
<dbReference type="InterPro" id="IPR011701">
    <property type="entry name" value="MFS"/>
</dbReference>
<keyword evidence="4 5" id="KW-0472">Membrane</keyword>
<evidence type="ECO:0000256" key="2">
    <source>
        <dbReference type="ARBA" id="ARBA00022692"/>
    </source>
</evidence>